<organism evidence="2 3">
    <name type="scientific">Streptomyces clavuligerus</name>
    <dbReference type="NCBI Taxonomy" id="1901"/>
    <lineage>
        <taxon>Bacteria</taxon>
        <taxon>Bacillati</taxon>
        <taxon>Actinomycetota</taxon>
        <taxon>Actinomycetes</taxon>
        <taxon>Kitasatosporales</taxon>
        <taxon>Streptomycetaceae</taxon>
        <taxon>Streptomyces</taxon>
    </lineage>
</organism>
<feature type="non-terminal residue" evidence="2">
    <location>
        <position position="425"/>
    </location>
</feature>
<dbReference type="eggNOG" id="COG3115">
    <property type="taxonomic scope" value="Bacteria"/>
</dbReference>
<feature type="compositionally biased region" description="Gly residues" evidence="1">
    <location>
        <begin position="370"/>
        <end position="382"/>
    </location>
</feature>
<feature type="compositionally biased region" description="Low complexity" evidence="1">
    <location>
        <begin position="349"/>
        <end position="369"/>
    </location>
</feature>
<feature type="region of interest" description="Disordered" evidence="1">
    <location>
        <begin position="1"/>
        <end position="240"/>
    </location>
</feature>
<name>E2Q4Q5_STRCL</name>
<dbReference type="Proteomes" id="UP000002357">
    <property type="component" value="Chromosome"/>
</dbReference>
<keyword evidence="3" id="KW-1185">Reference proteome</keyword>
<sequence>MSRETDSSSSGPQGRAGAAYPSGTPPYGSRQYPSPHPTQDASERAAAGAADGSREPRADGAPAKSEPRTETTVTTRIRINIPGSRPIPPVVMRKPVGENGETSGGATAPAAPVAETDPERTAAMPVIGGAQSPAPAQQLPTRTPGATVPSAPSQDRAPANDWFAPRKSATASNGAGIPTGGAHGPAAPQGPDGTNGAGLPTGGPAAAPAPGLPGAGARAPGSPTPAAGIPPQGQAPVIDPLTAPVADVLAEAAGGQSSAPGLPYFSDAPQNGFAEAPRDPFADAAGNGYAGAAPQPPVPGGPVADPARHPAAPPVYEGTPPLGTPLPGEPTGATSGPAKGSMPIRQRMGAGASAADTAAAAVGTAAPAGPGAGGTAPGGPGGPVAPSVPGGPLAGAGISSGADAFGAVAAPGAGAGTGAPGSAGG</sequence>
<feature type="compositionally biased region" description="Low complexity" evidence="1">
    <location>
        <begin position="384"/>
        <end position="412"/>
    </location>
</feature>
<evidence type="ECO:0000256" key="1">
    <source>
        <dbReference type="SAM" id="MobiDB-lite"/>
    </source>
</evidence>
<feature type="compositionally biased region" description="Low complexity" evidence="1">
    <location>
        <begin position="215"/>
        <end position="236"/>
    </location>
</feature>
<dbReference type="AlphaFoldDB" id="E2Q4Q5"/>
<feature type="compositionally biased region" description="Low complexity" evidence="1">
    <location>
        <begin position="70"/>
        <end position="81"/>
    </location>
</feature>
<dbReference type="EMBL" id="CM000913">
    <property type="protein sequence ID" value="EFG09064.1"/>
    <property type="molecule type" value="Genomic_DNA"/>
</dbReference>
<protein>
    <submittedName>
        <fullName evidence="2">Uncharacterized protein</fullName>
    </submittedName>
</protein>
<feature type="compositionally biased region" description="Gly residues" evidence="1">
    <location>
        <begin position="413"/>
        <end position="425"/>
    </location>
</feature>
<feature type="region of interest" description="Disordered" evidence="1">
    <location>
        <begin position="254"/>
        <end position="425"/>
    </location>
</feature>
<feature type="compositionally biased region" description="Low complexity" evidence="1">
    <location>
        <begin position="282"/>
        <end position="293"/>
    </location>
</feature>
<evidence type="ECO:0000313" key="3">
    <source>
        <dbReference type="Proteomes" id="UP000002357"/>
    </source>
</evidence>
<evidence type="ECO:0000313" key="2">
    <source>
        <dbReference type="EMBL" id="EFG09064.1"/>
    </source>
</evidence>
<gene>
    <name evidence="2" type="ORF">SCLAV_3990</name>
</gene>
<reference evidence="2 3" key="1">
    <citation type="journal article" date="2010" name="Genome Biol. Evol.">
        <title>The sequence of a 1.8-mb bacterial linear plasmid reveals a rich evolutionary reservoir of secondary metabolic pathways.</title>
        <authorList>
            <person name="Medema M.H."/>
            <person name="Trefzer A."/>
            <person name="Kovalchuk A."/>
            <person name="van den Berg M."/>
            <person name="Mueller U."/>
            <person name="Heijne W."/>
            <person name="Wu L."/>
            <person name="Alam M.T."/>
            <person name="Ronning C.M."/>
            <person name="Nierman W.C."/>
            <person name="Bovenberg R.A.L."/>
            <person name="Breitling R."/>
            <person name="Takano E."/>
        </authorList>
    </citation>
    <scope>NUCLEOTIDE SEQUENCE [LARGE SCALE GENOMIC DNA]</scope>
    <source>
        <strain evidence="3">ATCC 27064 / DSM 738 / JCM 4710 / NBRC 13307 / NCIMB 12785 / NRRL 3585 / VKM Ac-602</strain>
    </source>
</reference>
<accession>E2Q4Q5</accession>
<proteinExistence type="predicted"/>